<proteinExistence type="predicted"/>
<sequence length="200" mass="22552">MDDDDSCYHFLEYTSGGGFNVSQGNQQILNLKKRPTSSENELYYKAKAINFWGDLLASELNLTIVSENSTFVPMPCSKPRGHVDYDDRMTKVLRRMARQTPNMDIRELLVQGNLRASQHVGDRLTPTELSQSMLVDTNLLALPIKQHLIIVDDVITMGASFKAAKMMLQHSGVRAKIIGIFLAKTIWPADEFDDWLNAFG</sequence>
<dbReference type="RefSeq" id="WP_152899712.1">
    <property type="nucleotide sequence ID" value="NZ_WHUV01000008.1"/>
</dbReference>
<reference evidence="1 2" key="1">
    <citation type="submission" date="2019-10" db="EMBL/GenBank/DDBJ databases">
        <title>Pseudomonas dajingensis sp. nov., isolated from the profound head ulcers of farmed Murray cod (Maccullochella peelii peelii).</title>
        <authorList>
            <person name="Liu Y."/>
        </authorList>
    </citation>
    <scope>NUCLEOTIDE SEQUENCE [LARGE SCALE GENOMIC DNA]</scope>
    <source>
        <strain evidence="1 2">MC042</strain>
    </source>
</reference>
<dbReference type="EMBL" id="WHUV01000008">
    <property type="protein sequence ID" value="MQA57641.1"/>
    <property type="molecule type" value="Genomic_DNA"/>
</dbReference>
<accession>A0A7X1PSE8</accession>
<dbReference type="InterPro" id="IPR029057">
    <property type="entry name" value="PRTase-like"/>
</dbReference>
<evidence type="ECO:0000313" key="1">
    <source>
        <dbReference type="EMBL" id="MQA57641.1"/>
    </source>
</evidence>
<evidence type="ECO:0000313" key="2">
    <source>
        <dbReference type="Proteomes" id="UP000486534"/>
    </source>
</evidence>
<comment type="caution">
    <text evidence="1">The sequence shown here is derived from an EMBL/GenBank/DDBJ whole genome shotgun (WGS) entry which is preliminary data.</text>
</comment>
<dbReference type="InterPro" id="IPR000836">
    <property type="entry name" value="PRTase_dom"/>
</dbReference>
<dbReference type="SUPFAM" id="SSF53271">
    <property type="entry name" value="PRTase-like"/>
    <property type="match status" value="1"/>
</dbReference>
<dbReference type="CDD" id="cd06223">
    <property type="entry name" value="PRTases_typeI"/>
    <property type="match status" value="1"/>
</dbReference>
<dbReference type="Proteomes" id="UP000486534">
    <property type="component" value="Unassembled WGS sequence"/>
</dbReference>
<dbReference type="AlphaFoldDB" id="A0A7X1PSE8"/>
<protein>
    <recommendedName>
        <fullName evidence="3">Phosphoribosyltransferase domain-containing protein</fullName>
    </recommendedName>
</protein>
<gene>
    <name evidence="1" type="ORF">GDH07_30405</name>
</gene>
<organism evidence="1 2">
    <name type="scientific">Pseudomonas piscis</name>
    <dbReference type="NCBI Taxonomy" id="2614538"/>
    <lineage>
        <taxon>Bacteria</taxon>
        <taxon>Pseudomonadati</taxon>
        <taxon>Pseudomonadota</taxon>
        <taxon>Gammaproteobacteria</taxon>
        <taxon>Pseudomonadales</taxon>
        <taxon>Pseudomonadaceae</taxon>
        <taxon>Pseudomonas</taxon>
    </lineage>
</organism>
<name>A0A7X1PSE8_9PSED</name>
<evidence type="ECO:0008006" key="3">
    <source>
        <dbReference type="Google" id="ProtNLM"/>
    </source>
</evidence>